<dbReference type="InterPro" id="IPR012340">
    <property type="entry name" value="NA-bd_OB-fold"/>
</dbReference>
<accession>A0ABQ8ED03</accession>
<evidence type="ECO:0000313" key="1">
    <source>
        <dbReference type="EMBL" id="KAH0939491.1"/>
    </source>
</evidence>
<dbReference type="Gene3D" id="2.40.50.140">
    <property type="entry name" value="Nucleic acid-binding proteins"/>
    <property type="match status" value="1"/>
</dbReference>
<protein>
    <recommendedName>
        <fullName evidence="3">Replication factor A C-terminal domain-containing protein</fullName>
    </recommendedName>
</protein>
<keyword evidence="2" id="KW-1185">Reference proteome</keyword>
<gene>
    <name evidence="1" type="ORF">HID58_006952</name>
</gene>
<comment type="caution">
    <text evidence="1">The sequence shown here is derived from an EMBL/GenBank/DDBJ whole genome shotgun (WGS) entry which is preliminary data.</text>
</comment>
<dbReference type="PANTHER" id="PTHR47165:SF4">
    <property type="entry name" value="OS03G0429900 PROTEIN"/>
    <property type="match status" value="1"/>
</dbReference>
<dbReference type="EMBL" id="JAGKQM010000002">
    <property type="protein sequence ID" value="KAH0939491.1"/>
    <property type="molecule type" value="Genomic_DNA"/>
</dbReference>
<reference evidence="1 2" key="1">
    <citation type="submission" date="2021-05" db="EMBL/GenBank/DDBJ databases">
        <title>Genome Assembly of Synthetic Allotetraploid Brassica napus Reveals Homoeologous Exchanges between Subgenomes.</title>
        <authorList>
            <person name="Davis J.T."/>
        </authorList>
    </citation>
    <scope>NUCLEOTIDE SEQUENCE [LARGE SCALE GENOMIC DNA]</scope>
    <source>
        <strain evidence="2">cv. Da-Ae</strain>
        <tissue evidence="1">Seedling</tissue>
    </source>
</reference>
<feature type="non-terminal residue" evidence="1">
    <location>
        <position position="1"/>
    </location>
</feature>
<sequence>ILSPSLDETYILNMAKAAIILFDLKTGRCSSTIQVRLLRFLESMNLRWGSELMGVDMFLLDSQSTMMPATVNVNRLAIHMPNLKVGSLYSLAGFDVTRCNQNYRLSDSSMMVRFSDSTCFDEITEPAIPIFPVHELLGLANTNTQLPDIIGEITAAKSTVTDPPHDKNHLMATIKMDNDVSVTMSMFDSQPVKLHNQLESMGGDPRVLVATSLNPKIVGGHLFLNATSGTRIYFDKETIAGETSTGCIADLNEFVNSASSQEIDFICTEKVTGIKLDKGWCYVSCSNCTKKLQRTVSAFTCLDCNNTNAVGVLKTDVCSICSHRIYFHWRLYRVEMSIADENVEGLFVCFDGVMTKLHNMRAYEACHLLVCFYSACDDDNGDDNSGAISVRVKVETGGISQVQGSSGIKKKARTAWVERIGNLKLCSIFRFQ</sequence>
<evidence type="ECO:0008006" key="3">
    <source>
        <dbReference type="Google" id="ProtNLM"/>
    </source>
</evidence>
<dbReference type="PANTHER" id="PTHR47165">
    <property type="entry name" value="OS03G0429900 PROTEIN"/>
    <property type="match status" value="1"/>
</dbReference>
<organism evidence="1 2">
    <name type="scientific">Brassica napus</name>
    <name type="common">Rape</name>
    <dbReference type="NCBI Taxonomy" id="3708"/>
    <lineage>
        <taxon>Eukaryota</taxon>
        <taxon>Viridiplantae</taxon>
        <taxon>Streptophyta</taxon>
        <taxon>Embryophyta</taxon>
        <taxon>Tracheophyta</taxon>
        <taxon>Spermatophyta</taxon>
        <taxon>Magnoliopsida</taxon>
        <taxon>eudicotyledons</taxon>
        <taxon>Gunneridae</taxon>
        <taxon>Pentapetalae</taxon>
        <taxon>rosids</taxon>
        <taxon>malvids</taxon>
        <taxon>Brassicales</taxon>
        <taxon>Brassicaceae</taxon>
        <taxon>Brassiceae</taxon>
        <taxon>Brassica</taxon>
    </lineage>
</organism>
<proteinExistence type="predicted"/>
<dbReference type="Proteomes" id="UP000824890">
    <property type="component" value="Unassembled WGS sequence"/>
</dbReference>
<evidence type="ECO:0000313" key="2">
    <source>
        <dbReference type="Proteomes" id="UP000824890"/>
    </source>
</evidence>
<name>A0ABQ8ED03_BRANA</name>